<evidence type="ECO:0000313" key="3">
    <source>
        <dbReference type="Proteomes" id="UP000007322"/>
    </source>
</evidence>
<dbReference type="OrthoDB" id="4576515at2759"/>
<dbReference type="AlphaFoldDB" id="G2Q999"/>
<feature type="compositionally biased region" description="Low complexity" evidence="1">
    <location>
        <begin position="375"/>
        <end position="393"/>
    </location>
</feature>
<proteinExistence type="predicted"/>
<accession>G2Q999</accession>
<feature type="region of interest" description="Disordered" evidence="1">
    <location>
        <begin position="342"/>
        <end position="414"/>
    </location>
</feature>
<evidence type="ECO:0000256" key="1">
    <source>
        <dbReference type="SAM" id="MobiDB-lite"/>
    </source>
</evidence>
<keyword evidence="3" id="KW-1185">Reference proteome</keyword>
<dbReference type="GeneID" id="11512489"/>
<protein>
    <submittedName>
        <fullName evidence="2">Uncharacterized protein</fullName>
    </submittedName>
</protein>
<sequence length="414" mass="44539">MQELCGEVRGFVRMTDAGGLPPEILDGGKEALQTLLNGMLAHFICSEIIASPMWVFAATSLGTLESPGIVPPKPMPSLPGLRMDMSTFADVAPQRPGPVETPRSPQFPPPLITSMIPSLGNSASCLGLPLKPDMERLVHMLTDAQRDDARVTAHHWRAQMMRLFADGGFSIKDVAAAGNNESRRTFVESRLNYARKLKERFLGGSARFLLQDQDARGIERLESKLTELIDDALRFSCRLWTRMAPVRLYGWKDMGSKEIKASTSLVTLCHAQVEVESRRHRAQQAGREKPPQDGQTEQLMVMAVQPAVLAENISLPLNSVGRGDDGMALVWLKARVMLAGPMSVDGPEPEPDVAGATTPSKPSSPPSPPAEDTASKSTTGSGASPQPGAGAPQTCEVLPAASFKAPPGKKATDY</sequence>
<feature type="region of interest" description="Disordered" evidence="1">
    <location>
        <begin position="277"/>
        <end position="297"/>
    </location>
</feature>
<dbReference type="Proteomes" id="UP000007322">
    <property type="component" value="Chromosome 2"/>
</dbReference>
<dbReference type="eggNOG" id="ENOG502R6D6">
    <property type="taxonomic scope" value="Eukaryota"/>
</dbReference>
<evidence type="ECO:0000313" key="2">
    <source>
        <dbReference type="EMBL" id="AEO57191.1"/>
    </source>
</evidence>
<organism evidence="2 3">
    <name type="scientific">Thermothelomyces thermophilus (strain ATCC 42464 / BCRC 31852 / DSM 1799)</name>
    <name type="common">Sporotrichum thermophile</name>
    <dbReference type="NCBI Taxonomy" id="573729"/>
    <lineage>
        <taxon>Eukaryota</taxon>
        <taxon>Fungi</taxon>
        <taxon>Dikarya</taxon>
        <taxon>Ascomycota</taxon>
        <taxon>Pezizomycotina</taxon>
        <taxon>Sordariomycetes</taxon>
        <taxon>Sordariomycetidae</taxon>
        <taxon>Sordariales</taxon>
        <taxon>Chaetomiaceae</taxon>
        <taxon>Thermothelomyces</taxon>
    </lineage>
</organism>
<gene>
    <name evidence="2" type="ORF">MYCTH_2303046</name>
</gene>
<dbReference type="RefSeq" id="XP_003662436.1">
    <property type="nucleotide sequence ID" value="XM_003662388.1"/>
</dbReference>
<dbReference type="VEuPathDB" id="FungiDB:MYCTH_2303046"/>
<dbReference type="KEGG" id="mtm:MYCTH_2303046"/>
<reference evidence="2 3" key="1">
    <citation type="journal article" date="2011" name="Nat. Biotechnol.">
        <title>Comparative genomic analysis of the thermophilic biomass-degrading fungi Myceliophthora thermophila and Thielavia terrestris.</title>
        <authorList>
            <person name="Berka R.M."/>
            <person name="Grigoriev I.V."/>
            <person name="Otillar R."/>
            <person name="Salamov A."/>
            <person name="Grimwood J."/>
            <person name="Reid I."/>
            <person name="Ishmael N."/>
            <person name="John T."/>
            <person name="Darmond C."/>
            <person name="Moisan M.-C."/>
            <person name="Henrissat B."/>
            <person name="Coutinho P.M."/>
            <person name="Lombard V."/>
            <person name="Natvig D.O."/>
            <person name="Lindquist E."/>
            <person name="Schmutz J."/>
            <person name="Lucas S."/>
            <person name="Harris P."/>
            <person name="Powlowski J."/>
            <person name="Bellemare A."/>
            <person name="Taylor D."/>
            <person name="Butler G."/>
            <person name="de Vries R.P."/>
            <person name="Allijn I.E."/>
            <person name="van den Brink J."/>
            <person name="Ushinsky S."/>
            <person name="Storms R."/>
            <person name="Powell A.J."/>
            <person name="Paulsen I.T."/>
            <person name="Elbourne L.D.H."/>
            <person name="Baker S.E."/>
            <person name="Magnuson J."/>
            <person name="LaBoissiere S."/>
            <person name="Clutterbuck A.J."/>
            <person name="Martinez D."/>
            <person name="Wogulis M."/>
            <person name="de Leon A.L."/>
            <person name="Rey M.W."/>
            <person name="Tsang A."/>
        </authorList>
    </citation>
    <scope>NUCLEOTIDE SEQUENCE [LARGE SCALE GENOMIC DNA]</scope>
    <source>
        <strain evidence="3">ATCC 42464 / BCRC 31852 / DSM 1799</strain>
    </source>
</reference>
<dbReference type="InParanoid" id="G2Q999"/>
<dbReference type="EMBL" id="CP003003">
    <property type="protein sequence ID" value="AEO57191.1"/>
    <property type="molecule type" value="Genomic_DNA"/>
</dbReference>
<name>G2Q999_THET4</name>
<dbReference type="HOGENOM" id="CLU_040938_0_0_1"/>